<dbReference type="AlphaFoldDB" id="A0A256L926"/>
<gene>
    <name evidence="1" type="ORF">CBF53_10380</name>
    <name evidence="2" type="ORF">CBF70_11110</name>
</gene>
<dbReference type="Pfam" id="PF05119">
    <property type="entry name" value="Terminase_4"/>
    <property type="match status" value="1"/>
</dbReference>
<dbReference type="EMBL" id="NGNV01000063">
    <property type="protein sequence ID" value="OYR86849.1"/>
    <property type="molecule type" value="Genomic_DNA"/>
</dbReference>
<evidence type="ECO:0000313" key="3">
    <source>
        <dbReference type="Proteomes" id="UP000215828"/>
    </source>
</evidence>
<dbReference type="Proteomes" id="UP000216316">
    <property type="component" value="Unassembled WGS sequence"/>
</dbReference>
<reference evidence="3 4" key="3">
    <citation type="submission" date="2017-09" db="EMBL/GenBank/DDBJ databases">
        <title>Tripartite evolution among Lactobacillus johnsonii, Lactobacillus taiwanensis, Lactobacillus reuteri and their rodent host.</title>
        <authorList>
            <person name="Wang T."/>
            <person name="Knowles S."/>
            <person name="Cheng C."/>
        </authorList>
    </citation>
    <scope>NUCLEOTIDE SEQUENCE [LARGE SCALE GENOMIC DNA]</scope>
    <source>
        <strain evidence="2 3">609q</strain>
        <strain evidence="1 4">609u</strain>
    </source>
</reference>
<organism evidence="2 3">
    <name type="scientific">Lactobacillus taiwanensis</name>
    <dbReference type="NCBI Taxonomy" id="508451"/>
    <lineage>
        <taxon>Bacteria</taxon>
        <taxon>Bacillati</taxon>
        <taxon>Bacillota</taxon>
        <taxon>Bacilli</taxon>
        <taxon>Lactobacillales</taxon>
        <taxon>Lactobacillaceae</taxon>
        <taxon>Lactobacillus</taxon>
    </lineage>
</organism>
<evidence type="ECO:0000313" key="1">
    <source>
        <dbReference type="EMBL" id="OYR86849.1"/>
    </source>
</evidence>
<reference evidence="2 3" key="1">
    <citation type="submission" date="2017-04" db="EMBL/GenBank/DDBJ databases">
        <authorList>
            <person name="Afonso C.L."/>
            <person name="Miller P.J."/>
            <person name="Scott M.A."/>
            <person name="Spackman E."/>
            <person name="Goraichik I."/>
            <person name="Dimitrov K.M."/>
            <person name="Suarez D.L."/>
            <person name="Swayne D.E."/>
        </authorList>
    </citation>
    <scope>NUCLEOTIDE SEQUENCE [LARGE SCALE GENOMIC DNA]</scope>
    <source>
        <strain evidence="2 3">609q</strain>
    </source>
</reference>
<dbReference type="EMBL" id="NGNX01000063">
    <property type="protein sequence ID" value="OYR89914.1"/>
    <property type="molecule type" value="Genomic_DNA"/>
</dbReference>
<dbReference type="RefSeq" id="WP_094495949.1">
    <property type="nucleotide sequence ID" value="NZ_CARGPA010000010.1"/>
</dbReference>
<name>A0A256L926_9LACO</name>
<comment type="caution">
    <text evidence="2">The sequence shown here is derived from an EMBL/GenBank/DDBJ whole genome shotgun (WGS) entry which is preliminary data.</text>
</comment>
<evidence type="ECO:0000313" key="2">
    <source>
        <dbReference type="EMBL" id="OYR89914.1"/>
    </source>
</evidence>
<proteinExistence type="predicted"/>
<evidence type="ECO:0008006" key="5">
    <source>
        <dbReference type="Google" id="ProtNLM"/>
    </source>
</evidence>
<dbReference type="InterPro" id="IPR006448">
    <property type="entry name" value="Phage_term_ssu_P27"/>
</dbReference>
<dbReference type="NCBIfam" id="TIGR01558">
    <property type="entry name" value="sm_term_P27"/>
    <property type="match status" value="1"/>
</dbReference>
<dbReference type="Proteomes" id="UP000215828">
    <property type="component" value="Unassembled WGS sequence"/>
</dbReference>
<protein>
    <recommendedName>
        <fullName evidence="5">Terminase</fullName>
    </recommendedName>
</protein>
<sequence length="152" mass="17212">MPRNAQSAYIQLLNGNPNKRTKKQLKKRIKQEEKLQVSAEDMDIPISTDAGVKKEYNRILKVFKDSDLFNEADVTTLARYADLWGEYVAANRRLKKNGKYHDGKLDPDLGFKLKLSAELDKLAKELGLTPAARASLAISKKDDEPDKSDDDF</sequence>
<reference evidence="1 4" key="2">
    <citation type="submission" date="2017-05" db="EMBL/GenBank/DDBJ databases">
        <authorList>
            <person name="Lin X.B."/>
            <person name="Stothard P."/>
            <person name="Tasseva G."/>
            <person name="Walter J."/>
        </authorList>
    </citation>
    <scope>NUCLEOTIDE SEQUENCE [LARGE SCALE GENOMIC DNA]</scope>
    <source>
        <strain evidence="1 4">609u</strain>
    </source>
</reference>
<accession>A0A256L926</accession>
<keyword evidence="4" id="KW-1185">Reference proteome</keyword>
<evidence type="ECO:0000313" key="4">
    <source>
        <dbReference type="Proteomes" id="UP000216316"/>
    </source>
</evidence>